<dbReference type="Ensembl" id="ENSGALT00010028343.1">
    <property type="protein sequence ID" value="ENSGALP00010016241.1"/>
    <property type="gene ID" value="ENSGALG00010011864.1"/>
</dbReference>
<reference evidence="1" key="1">
    <citation type="submission" date="2020-11" db="EMBL/GenBank/DDBJ databases">
        <title>Gallus gallus (Chicken) genome, bGalGal1, GRCg7b, maternal haplotype autosomes + Z &amp; W.</title>
        <authorList>
            <person name="Warren W."/>
            <person name="Formenti G."/>
            <person name="Fedrigo O."/>
            <person name="Haase B."/>
            <person name="Mountcastle J."/>
            <person name="Balacco J."/>
            <person name="Tracey A."/>
            <person name="Schneider V."/>
            <person name="Okimoto R."/>
            <person name="Cheng H."/>
            <person name="Hawken R."/>
            <person name="Howe K."/>
            <person name="Jarvis E.D."/>
        </authorList>
    </citation>
    <scope>NUCLEOTIDE SEQUENCE [LARGE SCALE GENOMIC DNA]</scope>
    <source>
        <strain evidence="1">Broiler</strain>
    </source>
</reference>
<sequence length="161" mass="17920">MHSIILGSISVQKIADFKELQNMVLGFMFLNYKYCWASALHLLKSSCSPAVQIKIQEPVVLPKSWCRYPSSSPTDPVWDIAGIHPLPSALVTPQFPSLPVTFVLLQDTKAHFEMQQPSPSIPPAHPDIQLKSLPFYNVLDVLLLNKPTSLKIITLTVCALK</sequence>
<accession>A0A8V0YJL5</accession>
<keyword evidence="2" id="KW-1185">Reference proteome</keyword>
<evidence type="ECO:0000313" key="1">
    <source>
        <dbReference type="Ensembl" id="ENSGALP00010016241.1"/>
    </source>
</evidence>
<organism evidence="1 2">
    <name type="scientific">Gallus gallus</name>
    <name type="common">Chicken</name>
    <dbReference type="NCBI Taxonomy" id="9031"/>
    <lineage>
        <taxon>Eukaryota</taxon>
        <taxon>Metazoa</taxon>
        <taxon>Chordata</taxon>
        <taxon>Craniata</taxon>
        <taxon>Vertebrata</taxon>
        <taxon>Euteleostomi</taxon>
        <taxon>Archelosauria</taxon>
        <taxon>Archosauria</taxon>
        <taxon>Dinosauria</taxon>
        <taxon>Saurischia</taxon>
        <taxon>Theropoda</taxon>
        <taxon>Coelurosauria</taxon>
        <taxon>Aves</taxon>
        <taxon>Neognathae</taxon>
        <taxon>Galloanserae</taxon>
        <taxon>Galliformes</taxon>
        <taxon>Phasianidae</taxon>
        <taxon>Phasianinae</taxon>
        <taxon>Gallus</taxon>
    </lineage>
</organism>
<dbReference type="Proteomes" id="UP000000539">
    <property type="component" value="Chromosome Z"/>
</dbReference>
<dbReference type="AlphaFoldDB" id="A0A8V0YJL5"/>
<name>A0A8V0YJL5_CHICK</name>
<evidence type="ECO:0000313" key="2">
    <source>
        <dbReference type="Proteomes" id="UP000000539"/>
    </source>
</evidence>
<protein>
    <submittedName>
        <fullName evidence="1">Uncharacterized protein</fullName>
    </submittedName>
</protein>
<reference evidence="1" key="2">
    <citation type="submission" date="2025-08" db="UniProtKB">
        <authorList>
            <consortium name="Ensembl"/>
        </authorList>
    </citation>
    <scope>IDENTIFICATION</scope>
    <source>
        <strain evidence="1">broiler</strain>
    </source>
</reference>
<reference evidence="1" key="3">
    <citation type="submission" date="2025-09" db="UniProtKB">
        <authorList>
            <consortium name="Ensembl"/>
        </authorList>
    </citation>
    <scope>IDENTIFICATION</scope>
    <source>
        <strain evidence="1">broiler</strain>
    </source>
</reference>
<proteinExistence type="predicted"/>